<protein>
    <recommendedName>
        <fullName evidence="4">Response regulatory domain-containing protein</fullName>
    </recommendedName>
</protein>
<evidence type="ECO:0000256" key="3">
    <source>
        <dbReference type="PROSITE-ProRule" id="PRU00169"/>
    </source>
</evidence>
<evidence type="ECO:0000313" key="6">
    <source>
        <dbReference type="Proteomes" id="UP000284656"/>
    </source>
</evidence>
<dbReference type="EMBL" id="MOAY01000019">
    <property type="protein sequence ID" value="ROM57725.1"/>
    <property type="molecule type" value="Genomic_DNA"/>
</dbReference>
<evidence type="ECO:0000313" key="5">
    <source>
        <dbReference type="EMBL" id="ROM57725.1"/>
    </source>
</evidence>
<dbReference type="GO" id="GO:0000160">
    <property type="term" value="P:phosphorelay signal transduction system"/>
    <property type="evidence" value="ECO:0007669"/>
    <property type="project" value="UniProtKB-KW"/>
</dbReference>
<proteinExistence type="predicted"/>
<organism evidence="5 6">
    <name type="scientific">Pseudomonas poae</name>
    <dbReference type="NCBI Taxonomy" id="200451"/>
    <lineage>
        <taxon>Bacteria</taxon>
        <taxon>Pseudomonadati</taxon>
        <taxon>Pseudomonadota</taxon>
        <taxon>Gammaproteobacteria</taxon>
        <taxon>Pseudomonadales</taxon>
        <taxon>Pseudomonadaceae</taxon>
        <taxon>Pseudomonas</taxon>
    </lineage>
</organism>
<name>A0A423FIK1_9PSED</name>
<dbReference type="SUPFAM" id="SSF52172">
    <property type="entry name" value="CheY-like"/>
    <property type="match status" value="1"/>
</dbReference>
<dbReference type="CDD" id="cd17546">
    <property type="entry name" value="REC_hyHK_CKI1_RcsC-like"/>
    <property type="match status" value="1"/>
</dbReference>
<dbReference type="RefSeq" id="WP_123714694.1">
    <property type="nucleotide sequence ID" value="NZ_MOAY01000019.1"/>
</dbReference>
<evidence type="ECO:0000259" key="4">
    <source>
        <dbReference type="PROSITE" id="PS50110"/>
    </source>
</evidence>
<reference evidence="5 6" key="1">
    <citation type="submission" date="2016-10" db="EMBL/GenBank/DDBJ databases">
        <title>Comparative genome analysis of multiple Pseudomonas spp. focuses on biocontrol and plant growth promoting traits.</title>
        <authorList>
            <person name="Tao X.-Y."/>
            <person name="Taylor C.G."/>
        </authorList>
    </citation>
    <scope>NUCLEOTIDE SEQUENCE [LARGE SCALE GENOMIC DNA]</scope>
    <source>
        <strain evidence="5 6">29G9</strain>
    </source>
</reference>
<feature type="domain" description="Response regulatory" evidence="4">
    <location>
        <begin position="27"/>
        <end position="146"/>
    </location>
</feature>
<dbReference type="Pfam" id="PF00072">
    <property type="entry name" value="Response_reg"/>
    <property type="match status" value="1"/>
</dbReference>
<dbReference type="InterPro" id="IPR001789">
    <property type="entry name" value="Sig_transdc_resp-reg_receiver"/>
</dbReference>
<sequence>MRGNKPGGGPPTALPADNLPSHWQDARVLVVDDHATYRLLMSALLDKLGVAHRLVNDGQAALQILATDVFDLVISDCRMPVMDGYTMTRELRRREREAGSERVPVLALTARLEPEDIRLCQACGMDGWLVKPVSLARLRELLRHWLSDTCLHARQAPPRHASPARERRPTRASLLASFGTWEVVEPLLSSLIHEAHEDLAGLAQAQASLDAALTVHHLHRLVGGVAFLGATELEPQAVWLMDNVQRSGVATCRMALAMFHKDVERYLQYLGKLRLDK</sequence>
<feature type="modified residue" description="4-aspartylphosphate" evidence="3">
    <location>
        <position position="76"/>
    </location>
</feature>
<dbReference type="GO" id="GO:0004672">
    <property type="term" value="F:protein kinase activity"/>
    <property type="evidence" value="ECO:0007669"/>
    <property type="project" value="UniProtKB-ARBA"/>
</dbReference>
<dbReference type="PANTHER" id="PTHR45339:SF3">
    <property type="entry name" value="HISTIDINE KINASE"/>
    <property type="match status" value="1"/>
</dbReference>
<evidence type="ECO:0000256" key="2">
    <source>
        <dbReference type="ARBA" id="ARBA00023012"/>
    </source>
</evidence>
<dbReference type="Pfam" id="PF01627">
    <property type="entry name" value="Hpt"/>
    <property type="match status" value="1"/>
</dbReference>
<dbReference type="InterPro" id="IPR011006">
    <property type="entry name" value="CheY-like_superfamily"/>
</dbReference>
<gene>
    <name evidence="5" type="ORF">BK648_02855</name>
</gene>
<dbReference type="SUPFAM" id="SSF47226">
    <property type="entry name" value="Histidine-containing phosphotransfer domain, HPT domain"/>
    <property type="match status" value="1"/>
</dbReference>
<evidence type="ECO:0000256" key="1">
    <source>
        <dbReference type="ARBA" id="ARBA00022553"/>
    </source>
</evidence>
<dbReference type="InterPro" id="IPR036641">
    <property type="entry name" value="HPT_dom_sf"/>
</dbReference>
<keyword evidence="2" id="KW-0902">Two-component regulatory system</keyword>
<dbReference type="GO" id="GO:0005886">
    <property type="term" value="C:plasma membrane"/>
    <property type="evidence" value="ECO:0007669"/>
    <property type="project" value="UniProtKB-SubCell"/>
</dbReference>
<dbReference type="GO" id="GO:0005524">
    <property type="term" value="F:ATP binding"/>
    <property type="evidence" value="ECO:0007669"/>
    <property type="project" value="UniProtKB-KW"/>
</dbReference>
<dbReference type="PROSITE" id="PS50110">
    <property type="entry name" value="RESPONSE_REGULATORY"/>
    <property type="match status" value="1"/>
</dbReference>
<keyword evidence="1 3" id="KW-0597">Phosphoprotein</keyword>
<accession>A0A423FIK1</accession>
<dbReference type="InterPro" id="IPR008207">
    <property type="entry name" value="Sig_transdc_His_kin_Hpt_dom"/>
</dbReference>
<dbReference type="Proteomes" id="UP000284656">
    <property type="component" value="Unassembled WGS sequence"/>
</dbReference>
<dbReference type="PANTHER" id="PTHR45339">
    <property type="entry name" value="HYBRID SIGNAL TRANSDUCTION HISTIDINE KINASE J"/>
    <property type="match status" value="1"/>
</dbReference>
<comment type="caution">
    <text evidence="5">The sequence shown here is derived from an EMBL/GenBank/DDBJ whole genome shotgun (WGS) entry which is preliminary data.</text>
</comment>
<dbReference type="AlphaFoldDB" id="A0A423FIK1"/>
<dbReference type="Gene3D" id="3.40.50.2300">
    <property type="match status" value="1"/>
</dbReference>
<dbReference type="SMART" id="SM00448">
    <property type="entry name" value="REC"/>
    <property type="match status" value="1"/>
</dbReference>